<evidence type="ECO:0000259" key="9">
    <source>
        <dbReference type="Pfam" id="PF00185"/>
    </source>
</evidence>
<dbReference type="EMBL" id="JAUSTT010000012">
    <property type="protein sequence ID" value="MDQ0176443.1"/>
    <property type="molecule type" value="Genomic_DNA"/>
</dbReference>
<organism evidence="11 12">
    <name type="scientific">Bacillus chungangensis</name>
    <dbReference type="NCBI Taxonomy" id="587633"/>
    <lineage>
        <taxon>Bacteria</taxon>
        <taxon>Bacillati</taxon>
        <taxon>Bacillota</taxon>
        <taxon>Bacilli</taxon>
        <taxon>Bacillales</taxon>
        <taxon>Bacillaceae</taxon>
        <taxon>Bacillus</taxon>
    </lineage>
</organism>
<evidence type="ECO:0000256" key="6">
    <source>
        <dbReference type="ARBA" id="ARBA00022679"/>
    </source>
</evidence>
<evidence type="ECO:0000256" key="5">
    <source>
        <dbReference type="ARBA" id="ARBA00016634"/>
    </source>
</evidence>
<sequence length="316" mass="34478">MMATSSVVHLKGKHLLTLADFTGEEIEYLLKEAVKLKAKQKNKEPHPYLKGKTLAMIFEKASTRTRVSFEVGMHQLGGHALFLSKNDIQMGRGETIQDTAKILSGYVDGIMIRTFAHDIVEQLAAHSSIPIINGLTDDFHPCQVLADLLTIYEEKGYLAGNKLAYIGDGNNMAHSLMIGCAKVGIDCSIAAPIGYEPQASIVEKAKQIAADTGAVIHVTNDPKAAVHHADFVYTDVWASMGWEAEQQTREKAFAAYQVNQALMSYAKPNAGFLHCLPAHRGEEVTADIIDGPQSLVFQEAENRLHVQKALLAALLA</sequence>
<comment type="pathway">
    <text evidence="2">Amino-acid biosynthesis; L-arginine biosynthesis; L-arginine from L-ornithine and carbamoyl phosphate: step 1/3.</text>
</comment>
<dbReference type="PANTHER" id="PTHR45753">
    <property type="entry name" value="ORNITHINE CARBAMOYLTRANSFERASE, MITOCHONDRIAL"/>
    <property type="match status" value="1"/>
</dbReference>
<feature type="binding site" evidence="8">
    <location>
        <position position="235"/>
    </location>
    <ligand>
        <name>L-ornithine</name>
        <dbReference type="ChEBI" id="CHEBI:46911"/>
    </ligand>
</feature>
<dbReference type="EC" id="2.1.3.3" evidence="4 8"/>
<dbReference type="Pfam" id="PF02729">
    <property type="entry name" value="OTCace_N"/>
    <property type="match status" value="1"/>
</dbReference>
<evidence type="ECO:0000256" key="7">
    <source>
        <dbReference type="ARBA" id="ARBA00048772"/>
    </source>
</evidence>
<evidence type="ECO:0000259" key="10">
    <source>
        <dbReference type="Pfam" id="PF02729"/>
    </source>
</evidence>
<name>A0ABT9WT22_9BACI</name>
<comment type="subcellular location">
    <subcellularLocation>
        <location evidence="8">Cytoplasm</location>
    </subcellularLocation>
</comment>
<evidence type="ECO:0000256" key="8">
    <source>
        <dbReference type="HAMAP-Rule" id="MF_01109"/>
    </source>
</evidence>
<dbReference type="NCBIfam" id="NF001986">
    <property type="entry name" value="PRK00779.1"/>
    <property type="match status" value="1"/>
</dbReference>
<evidence type="ECO:0000256" key="2">
    <source>
        <dbReference type="ARBA" id="ARBA00004975"/>
    </source>
</evidence>
<feature type="binding site" evidence="8">
    <location>
        <begin position="62"/>
        <end position="65"/>
    </location>
    <ligand>
        <name>carbamoyl phosphate</name>
        <dbReference type="ChEBI" id="CHEBI:58228"/>
    </ligand>
</feature>
<comment type="catalytic activity">
    <reaction evidence="7 8">
        <text>carbamoyl phosphate + L-ornithine = L-citrulline + phosphate + H(+)</text>
        <dbReference type="Rhea" id="RHEA:19513"/>
        <dbReference type="ChEBI" id="CHEBI:15378"/>
        <dbReference type="ChEBI" id="CHEBI:43474"/>
        <dbReference type="ChEBI" id="CHEBI:46911"/>
        <dbReference type="ChEBI" id="CHEBI:57743"/>
        <dbReference type="ChEBI" id="CHEBI:58228"/>
        <dbReference type="EC" id="2.1.3.3"/>
    </reaction>
</comment>
<feature type="binding site" evidence="8">
    <location>
        <position position="303"/>
    </location>
    <ligand>
        <name>carbamoyl phosphate</name>
        <dbReference type="ChEBI" id="CHEBI:58228"/>
    </ligand>
</feature>
<dbReference type="GO" id="GO:0004585">
    <property type="term" value="F:ornithine carbamoyltransferase activity"/>
    <property type="evidence" value="ECO:0007669"/>
    <property type="project" value="UniProtKB-EC"/>
</dbReference>
<dbReference type="InterPro" id="IPR036901">
    <property type="entry name" value="Asp/Orn_carbamoylTrfase_sf"/>
</dbReference>
<comment type="similarity">
    <text evidence="3 8">Belongs to the aspartate/ornithine carbamoyltransferase superfamily. OTCase family.</text>
</comment>
<reference evidence="11 12" key="1">
    <citation type="submission" date="2023-07" db="EMBL/GenBank/DDBJ databases">
        <title>Genomic Encyclopedia of Type Strains, Phase IV (KMG-IV): sequencing the most valuable type-strain genomes for metagenomic binning, comparative biology and taxonomic classification.</title>
        <authorList>
            <person name="Goeker M."/>
        </authorList>
    </citation>
    <scope>NUCLEOTIDE SEQUENCE [LARGE SCALE GENOMIC DNA]</scope>
    <source>
        <strain evidence="11 12">DSM 23837</strain>
    </source>
</reference>
<dbReference type="InterPro" id="IPR006132">
    <property type="entry name" value="Asp/Orn_carbamoyltranf_P-bd"/>
</dbReference>
<dbReference type="Gene3D" id="3.40.50.1370">
    <property type="entry name" value="Aspartate/ornithine carbamoyltransferase"/>
    <property type="match status" value="2"/>
</dbReference>
<evidence type="ECO:0000256" key="4">
    <source>
        <dbReference type="ARBA" id="ARBA00013007"/>
    </source>
</evidence>
<feature type="domain" description="Aspartate/ornithine carbamoyltransferase Asp/Orn-binding" evidence="9">
    <location>
        <begin position="160"/>
        <end position="313"/>
    </location>
</feature>
<comment type="caution">
    <text evidence="11">The sequence shown here is derived from an EMBL/GenBank/DDBJ whole genome shotgun (WGS) entry which is preliminary data.</text>
</comment>
<keyword evidence="6 8" id="KW-0808">Transferase</keyword>
<dbReference type="InterPro" id="IPR024904">
    <property type="entry name" value="OTCase_ArgI"/>
</dbReference>
<feature type="binding site" evidence="8">
    <location>
        <begin position="140"/>
        <end position="143"/>
    </location>
    <ligand>
        <name>carbamoyl phosphate</name>
        <dbReference type="ChEBI" id="CHEBI:58228"/>
    </ligand>
</feature>
<dbReference type="NCBIfam" id="TIGR00658">
    <property type="entry name" value="orni_carb_tr"/>
    <property type="match status" value="1"/>
</dbReference>
<feature type="binding site" evidence="8">
    <location>
        <position position="89"/>
    </location>
    <ligand>
        <name>carbamoyl phosphate</name>
        <dbReference type="ChEBI" id="CHEBI:58228"/>
    </ligand>
</feature>
<feature type="binding site" evidence="8">
    <location>
        <begin position="275"/>
        <end position="276"/>
    </location>
    <ligand>
        <name>carbamoyl phosphate</name>
        <dbReference type="ChEBI" id="CHEBI:58228"/>
    </ligand>
</feature>
<gene>
    <name evidence="11" type="ORF">J2S08_002287</name>
</gene>
<feature type="binding site" evidence="8">
    <location>
        <position position="171"/>
    </location>
    <ligand>
        <name>L-ornithine</name>
        <dbReference type="ChEBI" id="CHEBI:46911"/>
    </ligand>
</feature>
<accession>A0ABT9WT22</accession>
<feature type="domain" description="Aspartate/ornithine carbamoyltransferase carbamoyl-P binding" evidence="10">
    <location>
        <begin position="13"/>
        <end position="153"/>
    </location>
</feature>
<dbReference type="Proteomes" id="UP001223586">
    <property type="component" value="Unassembled WGS sequence"/>
</dbReference>
<evidence type="ECO:0000313" key="12">
    <source>
        <dbReference type="Proteomes" id="UP001223586"/>
    </source>
</evidence>
<keyword evidence="8" id="KW-0963">Cytoplasm</keyword>
<feature type="binding site" evidence="8">
    <location>
        <position position="113"/>
    </location>
    <ligand>
        <name>carbamoyl phosphate</name>
        <dbReference type="ChEBI" id="CHEBI:58228"/>
    </ligand>
</feature>
<keyword evidence="12" id="KW-1185">Reference proteome</keyword>
<evidence type="ECO:0000256" key="1">
    <source>
        <dbReference type="ARBA" id="ARBA00003822"/>
    </source>
</evidence>
<evidence type="ECO:0000256" key="3">
    <source>
        <dbReference type="ARBA" id="ARBA00007805"/>
    </source>
</evidence>
<evidence type="ECO:0000313" key="11">
    <source>
        <dbReference type="EMBL" id="MDQ0176443.1"/>
    </source>
</evidence>
<comment type="function">
    <text evidence="1">Reversibly catalyzes the transfer of the carbamoyl group from carbamoyl phosphate (CP) to the N(epsilon) atom of ornithine (ORN) to produce L-citrulline.</text>
</comment>
<dbReference type="PROSITE" id="PS00097">
    <property type="entry name" value="CARBAMOYLTRANSFERASE"/>
    <property type="match status" value="1"/>
</dbReference>
<dbReference type="HAMAP" id="MF_01109">
    <property type="entry name" value="OTCase"/>
    <property type="match status" value="1"/>
</dbReference>
<protein>
    <recommendedName>
        <fullName evidence="5 8">Ornithine carbamoyltransferase</fullName>
        <shortName evidence="8">OTCase</shortName>
        <ecNumber evidence="4 8">2.1.3.3</ecNumber>
    </recommendedName>
</protein>
<feature type="binding site" evidence="8">
    <location>
        <begin position="239"/>
        <end position="240"/>
    </location>
    <ligand>
        <name>L-ornithine</name>
        <dbReference type="ChEBI" id="CHEBI:46911"/>
    </ligand>
</feature>
<dbReference type="InterPro" id="IPR002292">
    <property type="entry name" value="Orn/put_carbamltrans"/>
</dbReference>
<dbReference type="PRINTS" id="PR00102">
    <property type="entry name" value="OTCASE"/>
</dbReference>
<dbReference type="SUPFAM" id="SSF53671">
    <property type="entry name" value="Aspartate/ornithine carbamoyltransferase"/>
    <property type="match status" value="1"/>
</dbReference>
<proteinExistence type="inferred from homology"/>
<dbReference type="Pfam" id="PF00185">
    <property type="entry name" value="OTCace"/>
    <property type="match status" value="1"/>
</dbReference>
<dbReference type="InterPro" id="IPR006131">
    <property type="entry name" value="Asp_carbamoyltransf_Asp/Orn-bd"/>
</dbReference>
<dbReference type="PANTHER" id="PTHR45753:SF3">
    <property type="entry name" value="ORNITHINE TRANSCARBAMYLASE, MITOCHONDRIAL"/>
    <property type="match status" value="1"/>
</dbReference>
<dbReference type="PRINTS" id="PR00100">
    <property type="entry name" value="AOTCASE"/>
</dbReference>
<dbReference type="InterPro" id="IPR006130">
    <property type="entry name" value="Asp/Orn_carbamoylTrfase"/>
</dbReference>